<dbReference type="GO" id="GO:0042773">
    <property type="term" value="P:ATP synthesis coupled electron transport"/>
    <property type="evidence" value="ECO:0007669"/>
    <property type="project" value="TreeGrafter"/>
</dbReference>
<dbReference type="PROSITE" id="PS51007">
    <property type="entry name" value="CYTC"/>
    <property type="match status" value="1"/>
</dbReference>
<evidence type="ECO:0000256" key="7">
    <source>
        <dbReference type="ARBA" id="ARBA00022723"/>
    </source>
</evidence>
<dbReference type="EMBL" id="CP004372">
    <property type="protein sequence ID" value="AHM05093.1"/>
    <property type="molecule type" value="Genomic_DNA"/>
</dbReference>
<evidence type="ECO:0000256" key="17">
    <source>
        <dbReference type="SAM" id="Phobius"/>
    </source>
</evidence>
<evidence type="ECO:0000256" key="2">
    <source>
        <dbReference type="ARBA" id="ARBA00007866"/>
    </source>
</evidence>
<evidence type="ECO:0000256" key="9">
    <source>
        <dbReference type="ARBA" id="ARBA00022989"/>
    </source>
</evidence>
<dbReference type="eggNOG" id="COG1622">
    <property type="taxonomic scope" value="Bacteria"/>
</dbReference>
<evidence type="ECO:0000313" key="21">
    <source>
        <dbReference type="Proteomes" id="UP000019593"/>
    </source>
</evidence>
<keyword evidence="4 16" id="KW-0349">Heme</keyword>
<comment type="function">
    <text evidence="13">Subunits I and II form the functional core of the enzyme complex. Electrons originating in cytochrome c are transferred via heme a and Cu(A) to the binuclear center formed by heme a3 and Cu(B).</text>
</comment>
<protein>
    <recommendedName>
        <fullName evidence="14">Cytochrome aa3 subunit 2</fullName>
    </recommendedName>
</protein>
<comment type="subcellular location">
    <subcellularLocation>
        <location evidence="1">Membrane</location>
        <topology evidence="1">Multi-pass membrane protein</topology>
    </subcellularLocation>
</comment>
<dbReference type="InterPro" id="IPR002429">
    <property type="entry name" value="CcO_II-like_C"/>
</dbReference>
<gene>
    <name evidence="20" type="ORF">roselon_02795</name>
</gene>
<evidence type="ECO:0000256" key="8">
    <source>
        <dbReference type="ARBA" id="ARBA00022982"/>
    </source>
</evidence>
<proteinExistence type="inferred from homology"/>
<evidence type="ECO:0000256" key="13">
    <source>
        <dbReference type="ARBA" id="ARBA00024688"/>
    </source>
</evidence>
<dbReference type="eggNOG" id="COG2010">
    <property type="taxonomic scope" value="Bacteria"/>
</dbReference>
<dbReference type="STRING" id="1294273.roselon_02795"/>
<dbReference type="CDD" id="cd04213">
    <property type="entry name" value="CuRO_CcO_Caa3_II"/>
    <property type="match status" value="1"/>
</dbReference>
<dbReference type="GO" id="GO:0005507">
    <property type="term" value="F:copper ion binding"/>
    <property type="evidence" value="ECO:0007669"/>
    <property type="project" value="InterPro"/>
</dbReference>
<keyword evidence="21" id="KW-1185">Reference proteome</keyword>
<name>W8RV07_9RHOB</name>
<dbReference type="GO" id="GO:0016491">
    <property type="term" value="F:oxidoreductase activity"/>
    <property type="evidence" value="ECO:0007669"/>
    <property type="project" value="UniProtKB-KW"/>
</dbReference>
<dbReference type="NCBIfam" id="TIGR02866">
    <property type="entry name" value="CoxB"/>
    <property type="match status" value="1"/>
</dbReference>
<dbReference type="InterPro" id="IPR034236">
    <property type="entry name" value="CuRO_CcO_Caa3_II"/>
</dbReference>
<feature type="transmembrane region" description="Helical" evidence="17">
    <location>
        <begin position="101"/>
        <end position="128"/>
    </location>
</feature>
<dbReference type="PROSITE" id="PS00078">
    <property type="entry name" value="COX2"/>
    <property type="match status" value="1"/>
</dbReference>
<dbReference type="Proteomes" id="UP000019593">
    <property type="component" value="Chromosome"/>
</dbReference>
<feature type="domain" description="Cytochrome oxidase subunit II copper A binding" evidence="18">
    <location>
        <begin position="134"/>
        <end position="248"/>
    </location>
</feature>
<keyword evidence="7 16" id="KW-0479">Metal-binding</keyword>
<dbReference type="OrthoDB" id="9781261at2"/>
<evidence type="ECO:0000259" key="18">
    <source>
        <dbReference type="PROSITE" id="PS50857"/>
    </source>
</evidence>
<sequence>MDEEFDILGGRTLREALGLEAEAPLQPVPRPDTAQEALAALGERSALDIFGSQSSLTVAGLGADRIYDLTLWMTIGFGLVFVAVMGLVWLAWARHRPAGHWWVWSGGIVLPLVAIMTLMLASTAALVATTRDHPDALVIEVTGHQFWWDVVYDPQGIALRDANELILPVGQPVTLRLRSADVIHSFWVPSIAGKMDMIPGRVNELTITATETGQFRGQCAEFCGLSHPLMAFEVTVLPAEAFAQWLWDTQGEARDAARPDLLAGRDVFLAAGCAACHEIRGVAEGGRLGPDLTRLGSRASLGAGMWRMNQGNVAGWIADVQDMKPGAQMPSYNHLSGPDLRNLSAYLVSLR</sequence>
<dbReference type="KEGG" id="red:roselon_02795"/>
<evidence type="ECO:0000256" key="15">
    <source>
        <dbReference type="ARBA" id="ARBA00047816"/>
    </source>
</evidence>
<dbReference type="InterPro" id="IPR045187">
    <property type="entry name" value="CcO_II"/>
</dbReference>
<evidence type="ECO:0000256" key="4">
    <source>
        <dbReference type="ARBA" id="ARBA00022617"/>
    </source>
</evidence>
<reference evidence="20 21" key="1">
    <citation type="submission" date="2013-03" db="EMBL/GenBank/DDBJ databases">
        <authorList>
            <person name="Fiebig A."/>
            <person name="Goeker M."/>
            <person name="Klenk H.-P.P."/>
        </authorList>
    </citation>
    <scope>NUCLEOTIDE SEQUENCE [LARGE SCALE GENOMIC DNA]</scope>
    <source>
        <strain evidence="21">DSM 19469</strain>
    </source>
</reference>
<dbReference type="SUPFAM" id="SSF46626">
    <property type="entry name" value="Cytochrome c"/>
    <property type="match status" value="1"/>
</dbReference>
<evidence type="ECO:0000256" key="12">
    <source>
        <dbReference type="ARBA" id="ARBA00023136"/>
    </source>
</evidence>
<dbReference type="PANTHER" id="PTHR22888:SF9">
    <property type="entry name" value="CYTOCHROME C OXIDASE SUBUNIT 2"/>
    <property type="match status" value="1"/>
</dbReference>
<evidence type="ECO:0000256" key="3">
    <source>
        <dbReference type="ARBA" id="ARBA00022448"/>
    </source>
</evidence>
<evidence type="ECO:0000256" key="14">
    <source>
        <dbReference type="ARBA" id="ARBA00031399"/>
    </source>
</evidence>
<keyword evidence="10 16" id="KW-0408">Iron</keyword>
<keyword evidence="12 17" id="KW-0472">Membrane</keyword>
<dbReference type="Gene3D" id="2.60.40.420">
    <property type="entry name" value="Cupredoxins - blue copper proteins"/>
    <property type="match status" value="1"/>
</dbReference>
<dbReference type="HOGENOM" id="CLU_036876_1_1_5"/>
<keyword evidence="8" id="KW-0249">Electron transport</keyword>
<dbReference type="AlphaFoldDB" id="W8RV07"/>
<keyword evidence="9 17" id="KW-1133">Transmembrane helix</keyword>
<evidence type="ECO:0000256" key="10">
    <source>
        <dbReference type="ARBA" id="ARBA00023004"/>
    </source>
</evidence>
<dbReference type="InterPro" id="IPR008972">
    <property type="entry name" value="Cupredoxin"/>
</dbReference>
<keyword evidence="6 17" id="KW-0812">Transmembrane</keyword>
<dbReference type="GO" id="GO:0016020">
    <property type="term" value="C:membrane"/>
    <property type="evidence" value="ECO:0007669"/>
    <property type="project" value="UniProtKB-SubCell"/>
</dbReference>
<dbReference type="RefSeq" id="WP_025312792.1">
    <property type="nucleotide sequence ID" value="NZ_CP004372.1"/>
</dbReference>
<keyword evidence="3" id="KW-0813">Transport</keyword>
<keyword evidence="11" id="KW-0186">Copper</keyword>
<keyword evidence="20" id="KW-0560">Oxidoreductase</keyword>
<accession>W8RV07</accession>
<dbReference type="GO" id="GO:0004129">
    <property type="term" value="F:cytochrome-c oxidase activity"/>
    <property type="evidence" value="ECO:0007669"/>
    <property type="project" value="UniProtKB-EC"/>
</dbReference>
<evidence type="ECO:0000256" key="6">
    <source>
        <dbReference type="ARBA" id="ARBA00022692"/>
    </source>
</evidence>
<dbReference type="SUPFAM" id="SSF49503">
    <property type="entry name" value="Cupredoxins"/>
    <property type="match status" value="1"/>
</dbReference>
<dbReference type="Pfam" id="PF00034">
    <property type="entry name" value="Cytochrom_C"/>
    <property type="match status" value="1"/>
</dbReference>
<dbReference type="Pfam" id="PF00116">
    <property type="entry name" value="COX2"/>
    <property type="match status" value="1"/>
</dbReference>
<dbReference type="InterPro" id="IPR014222">
    <property type="entry name" value="Cyt_c_oxidase_su2"/>
</dbReference>
<evidence type="ECO:0000256" key="11">
    <source>
        <dbReference type="ARBA" id="ARBA00023008"/>
    </source>
</evidence>
<evidence type="ECO:0000259" key="19">
    <source>
        <dbReference type="PROSITE" id="PS51007"/>
    </source>
</evidence>
<dbReference type="PROSITE" id="PS50857">
    <property type="entry name" value="COX2_CUA"/>
    <property type="match status" value="1"/>
</dbReference>
<dbReference type="GO" id="GO:0020037">
    <property type="term" value="F:heme binding"/>
    <property type="evidence" value="ECO:0007669"/>
    <property type="project" value="InterPro"/>
</dbReference>
<dbReference type="InterPro" id="IPR001505">
    <property type="entry name" value="Copper_CuA"/>
</dbReference>
<evidence type="ECO:0000256" key="5">
    <source>
        <dbReference type="ARBA" id="ARBA00022660"/>
    </source>
</evidence>
<evidence type="ECO:0000313" key="20">
    <source>
        <dbReference type="EMBL" id="AHM05093.1"/>
    </source>
</evidence>
<organism evidence="20 21">
    <name type="scientific">Roseicyclus elongatus DSM 19469</name>
    <dbReference type="NCBI Taxonomy" id="1294273"/>
    <lineage>
        <taxon>Bacteria</taxon>
        <taxon>Pseudomonadati</taxon>
        <taxon>Pseudomonadota</taxon>
        <taxon>Alphaproteobacteria</taxon>
        <taxon>Rhodobacterales</taxon>
        <taxon>Roseobacteraceae</taxon>
        <taxon>Roseicyclus</taxon>
    </lineage>
</organism>
<dbReference type="InterPro" id="IPR036909">
    <property type="entry name" value="Cyt_c-like_dom_sf"/>
</dbReference>
<evidence type="ECO:0000256" key="16">
    <source>
        <dbReference type="PROSITE-ProRule" id="PRU00433"/>
    </source>
</evidence>
<feature type="domain" description="Cytochrome c" evidence="19">
    <location>
        <begin position="259"/>
        <end position="351"/>
    </location>
</feature>
<feature type="transmembrane region" description="Helical" evidence="17">
    <location>
        <begin position="71"/>
        <end position="92"/>
    </location>
</feature>
<dbReference type="PANTHER" id="PTHR22888">
    <property type="entry name" value="CYTOCHROME C OXIDASE, SUBUNIT II"/>
    <property type="match status" value="1"/>
</dbReference>
<dbReference type="PATRIC" id="fig|1294273.3.peg.2758"/>
<comment type="similarity">
    <text evidence="2">Belongs to the cytochrome c oxidase subunit 2 family.</text>
</comment>
<evidence type="ECO:0000256" key="1">
    <source>
        <dbReference type="ARBA" id="ARBA00004141"/>
    </source>
</evidence>
<dbReference type="InterPro" id="IPR009056">
    <property type="entry name" value="Cyt_c-like_dom"/>
</dbReference>
<comment type="catalytic activity">
    <reaction evidence="15">
        <text>4 Fe(II)-[cytochrome c] + O2 + 8 H(+)(in) = 4 Fe(III)-[cytochrome c] + 2 H2O + 4 H(+)(out)</text>
        <dbReference type="Rhea" id="RHEA:11436"/>
        <dbReference type="Rhea" id="RHEA-COMP:10350"/>
        <dbReference type="Rhea" id="RHEA-COMP:14399"/>
        <dbReference type="ChEBI" id="CHEBI:15377"/>
        <dbReference type="ChEBI" id="CHEBI:15378"/>
        <dbReference type="ChEBI" id="CHEBI:15379"/>
        <dbReference type="ChEBI" id="CHEBI:29033"/>
        <dbReference type="ChEBI" id="CHEBI:29034"/>
        <dbReference type="EC" id="7.1.1.9"/>
    </reaction>
</comment>
<keyword evidence="5" id="KW-0679">Respiratory chain</keyword>